<feature type="domain" description="ABC transporter" evidence="4">
    <location>
        <begin position="26"/>
        <end position="274"/>
    </location>
</feature>
<dbReference type="PROSITE" id="PS00211">
    <property type="entry name" value="ABC_TRANSPORTER_1"/>
    <property type="match status" value="1"/>
</dbReference>
<dbReference type="PROSITE" id="PS50893">
    <property type="entry name" value="ABC_TRANSPORTER_2"/>
    <property type="match status" value="1"/>
</dbReference>
<dbReference type="GO" id="GO:0005886">
    <property type="term" value="C:plasma membrane"/>
    <property type="evidence" value="ECO:0007669"/>
    <property type="project" value="TreeGrafter"/>
</dbReference>
<dbReference type="PANTHER" id="PTHR45772">
    <property type="entry name" value="CONSERVED COMPONENT OF ABC TRANSPORTER FOR NATURAL AMINO ACIDS-RELATED"/>
    <property type="match status" value="1"/>
</dbReference>
<dbReference type="CDD" id="cd03219">
    <property type="entry name" value="ABC_Mj1267_LivG_branched"/>
    <property type="match status" value="1"/>
</dbReference>
<dbReference type="AlphaFoldDB" id="A0A1G9QEA4"/>
<evidence type="ECO:0000256" key="2">
    <source>
        <dbReference type="ARBA" id="ARBA00022741"/>
    </source>
</evidence>
<name>A0A1G9QEA4_9GAMM</name>
<dbReference type="InterPro" id="IPR032823">
    <property type="entry name" value="BCA_ABC_TP_C"/>
</dbReference>
<dbReference type="Proteomes" id="UP000198654">
    <property type="component" value="Unassembled WGS sequence"/>
</dbReference>
<dbReference type="GO" id="GO:0016887">
    <property type="term" value="F:ATP hydrolysis activity"/>
    <property type="evidence" value="ECO:0007669"/>
    <property type="project" value="InterPro"/>
</dbReference>
<sequence>MTQRQKMPSPPPRNDDEPEATGEILLGVRNLSKRFGGLQAIDRCSLEVRRGTITGLIGPNGAGKTTLFGAITGFHRPDSGRVVFKGENITALAPHEIFSKKLCRTFQIPREHKGLTVLENLMLVPPGQIGERFWNAWLRPGEVRRQERENRDKAREVLEFVSLSHLEQEYAANLSGGQKKLLELARTLMADPDLVLLDEPGAGVNRTLMKRLTENIQYLCRERGITFLLIEHDMDMVMSLCNPVIVMSEGRKLMEGPPDAVRSDPRVLEAYLGGQYAAAERQ</sequence>
<dbReference type="Gene3D" id="3.40.50.300">
    <property type="entry name" value="P-loop containing nucleotide triphosphate hydrolases"/>
    <property type="match status" value="1"/>
</dbReference>
<keyword evidence="3 5" id="KW-0067">ATP-binding</keyword>
<proteinExistence type="predicted"/>
<accession>A0A1G9QEA4</accession>
<evidence type="ECO:0000313" key="5">
    <source>
        <dbReference type="EMBL" id="SDM08807.1"/>
    </source>
</evidence>
<evidence type="ECO:0000313" key="6">
    <source>
        <dbReference type="Proteomes" id="UP000198654"/>
    </source>
</evidence>
<dbReference type="InterPro" id="IPR017871">
    <property type="entry name" value="ABC_transporter-like_CS"/>
</dbReference>
<dbReference type="Pfam" id="PF00005">
    <property type="entry name" value="ABC_tran"/>
    <property type="match status" value="1"/>
</dbReference>
<dbReference type="GO" id="GO:0005524">
    <property type="term" value="F:ATP binding"/>
    <property type="evidence" value="ECO:0007669"/>
    <property type="project" value="UniProtKB-KW"/>
</dbReference>
<keyword evidence="1" id="KW-0813">Transport</keyword>
<dbReference type="SUPFAM" id="SSF52540">
    <property type="entry name" value="P-loop containing nucleoside triphosphate hydrolases"/>
    <property type="match status" value="1"/>
</dbReference>
<dbReference type="SMART" id="SM00382">
    <property type="entry name" value="AAA"/>
    <property type="match status" value="1"/>
</dbReference>
<dbReference type="FunFam" id="3.40.50.300:FF:000421">
    <property type="entry name" value="Branched-chain amino acid ABC transporter ATP-binding protein"/>
    <property type="match status" value="1"/>
</dbReference>
<dbReference type="InterPro" id="IPR003439">
    <property type="entry name" value="ABC_transporter-like_ATP-bd"/>
</dbReference>
<dbReference type="STRING" id="119000.SAMN05661010_03324"/>
<organism evidence="5 6">
    <name type="scientific">Modicisalibacter muralis</name>
    <dbReference type="NCBI Taxonomy" id="119000"/>
    <lineage>
        <taxon>Bacteria</taxon>
        <taxon>Pseudomonadati</taxon>
        <taxon>Pseudomonadota</taxon>
        <taxon>Gammaproteobacteria</taxon>
        <taxon>Oceanospirillales</taxon>
        <taxon>Halomonadaceae</taxon>
        <taxon>Modicisalibacter</taxon>
    </lineage>
</organism>
<evidence type="ECO:0000256" key="1">
    <source>
        <dbReference type="ARBA" id="ARBA00022448"/>
    </source>
</evidence>
<evidence type="ECO:0000256" key="3">
    <source>
        <dbReference type="ARBA" id="ARBA00022840"/>
    </source>
</evidence>
<dbReference type="InterPro" id="IPR003593">
    <property type="entry name" value="AAA+_ATPase"/>
</dbReference>
<dbReference type="Pfam" id="PF12399">
    <property type="entry name" value="BCA_ABC_TP_C"/>
    <property type="match status" value="1"/>
</dbReference>
<dbReference type="PANTHER" id="PTHR45772:SF9">
    <property type="entry name" value="CONSERVED COMPONENT OF ABC TRANSPORTER FOR NATURAL AMINO ACIDS"/>
    <property type="match status" value="1"/>
</dbReference>
<dbReference type="InterPro" id="IPR051120">
    <property type="entry name" value="ABC_AA/LPS_Transport"/>
</dbReference>
<evidence type="ECO:0000259" key="4">
    <source>
        <dbReference type="PROSITE" id="PS50893"/>
    </source>
</evidence>
<dbReference type="EMBL" id="FNGI01000011">
    <property type="protein sequence ID" value="SDM08807.1"/>
    <property type="molecule type" value="Genomic_DNA"/>
</dbReference>
<protein>
    <submittedName>
        <fullName evidence="5">Branched-chain amino acid transport system ATP-binding protein</fullName>
    </submittedName>
</protein>
<dbReference type="InterPro" id="IPR027417">
    <property type="entry name" value="P-loop_NTPase"/>
</dbReference>
<keyword evidence="2" id="KW-0547">Nucleotide-binding</keyword>
<keyword evidence="6" id="KW-1185">Reference proteome</keyword>
<reference evidence="5 6" key="1">
    <citation type="submission" date="2016-10" db="EMBL/GenBank/DDBJ databases">
        <authorList>
            <person name="de Groot N.N."/>
        </authorList>
    </citation>
    <scope>NUCLEOTIDE SEQUENCE [LARGE SCALE GENOMIC DNA]</scope>
    <source>
        <strain evidence="5 6">DSM 14789</strain>
    </source>
</reference>
<gene>
    <name evidence="5" type="ORF">SAMN05661010_03324</name>
</gene>